<gene>
    <name evidence="11" type="primary">mcpN</name>
    <name evidence="11" type="ORF">GCM10009104_21410</name>
</gene>
<evidence type="ECO:0000256" key="8">
    <source>
        <dbReference type="SAM" id="Phobius"/>
    </source>
</evidence>
<accession>A0ABN1I707</accession>
<organism evidence="11 12">
    <name type="scientific">Marinobacterium maritimum</name>
    <dbReference type="NCBI Taxonomy" id="500162"/>
    <lineage>
        <taxon>Bacteria</taxon>
        <taxon>Pseudomonadati</taxon>
        <taxon>Pseudomonadota</taxon>
        <taxon>Gammaproteobacteria</taxon>
        <taxon>Oceanospirillales</taxon>
        <taxon>Oceanospirillaceae</taxon>
        <taxon>Marinobacterium</taxon>
    </lineage>
</organism>
<comment type="subcellular location">
    <subcellularLocation>
        <location evidence="1">Membrane</location>
        <topology evidence="1">Multi-pass membrane protein</topology>
    </subcellularLocation>
</comment>
<dbReference type="InterPro" id="IPR004089">
    <property type="entry name" value="MCPsignal_dom"/>
</dbReference>
<reference evidence="11 12" key="1">
    <citation type="journal article" date="2019" name="Int. J. Syst. Evol. Microbiol.">
        <title>The Global Catalogue of Microorganisms (GCM) 10K type strain sequencing project: providing services to taxonomists for standard genome sequencing and annotation.</title>
        <authorList>
            <consortium name="The Broad Institute Genomics Platform"/>
            <consortium name="The Broad Institute Genome Sequencing Center for Infectious Disease"/>
            <person name="Wu L."/>
            <person name="Ma J."/>
        </authorList>
    </citation>
    <scope>NUCLEOTIDE SEQUENCE [LARGE SCALE GENOMIC DNA]</scope>
    <source>
        <strain evidence="11 12">JCM 15134</strain>
    </source>
</reference>
<dbReference type="SMART" id="SM00283">
    <property type="entry name" value="MA"/>
    <property type="match status" value="1"/>
</dbReference>
<evidence type="ECO:0000313" key="11">
    <source>
        <dbReference type="EMBL" id="GAA0693732.1"/>
    </source>
</evidence>
<dbReference type="Pfam" id="PF00015">
    <property type="entry name" value="MCPsignal"/>
    <property type="match status" value="1"/>
</dbReference>
<keyword evidence="12" id="KW-1185">Reference proteome</keyword>
<evidence type="ECO:0000256" key="3">
    <source>
        <dbReference type="ARBA" id="ARBA00022989"/>
    </source>
</evidence>
<dbReference type="InterPro" id="IPR029095">
    <property type="entry name" value="NarX-like_N"/>
</dbReference>
<comment type="similarity">
    <text evidence="6">Belongs to the methyl-accepting chemotaxis (MCP) protein family.</text>
</comment>
<dbReference type="SUPFAM" id="SSF58104">
    <property type="entry name" value="Methyl-accepting chemotaxis protein (MCP) signaling domain"/>
    <property type="match status" value="1"/>
</dbReference>
<evidence type="ECO:0000256" key="7">
    <source>
        <dbReference type="PROSITE-ProRule" id="PRU00284"/>
    </source>
</evidence>
<dbReference type="InterPro" id="IPR025991">
    <property type="entry name" value="Chemoreceptor_zinc-bind_dom"/>
</dbReference>
<dbReference type="Proteomes" id="UP001499915">
    <property type="component" value="Unassembled WGS sequence"/>
</dbReference>
<dbReference type="Gene3D" id="1.20.120.960">
    <property type="entry name" value="Histidine kinase NarX, sensor domain"/>
    <property type="match status" value="1"/>
</dbReference>
<dbReference type="PROSITE" id="PS50111">
    <property type="entry name" value="CHEMOTAXIS_TRANSDUC_2"/>
    <property type="match status" value="1"/>
</dbReference>
<name>A0ABN1I707_9GAMM</name>
<dbReference type="Gene3D" id="1.10.287.950">
    <property type="entry name" value="Methyl-accepting chemotaxis protein"/>
    <property type="match status" value="1"/>
</dbReference>
<dbReference type="InterPro" id="IPR042295">
    <property type="entry name" value="NarX-like_N_sf"/>
</dbReference>
<feature type="transmembrane region" description="Helical" evidence="8">
    <location>
        <begin position="186"/>
        <end position="209"/>
    </location>
</feature>
<feature type="transmembrane region" description="Helical" evidence="8">
    <location>
        <begin position="36"/>
        <end position="56"/>
    </location>
</feature>
<keyword evidence="5 7" id="KW-0807">Transducer</keyword>
<dbReference type="RefSeq" id="WP_343805711.1">
    <property type="nucleotide sequence ID" value="NZ_BAAAET010000002.1"/>
</dbReference>
<dbReference type="Gene3D" id="1.20.120.30">
    <property type="entry name" value="Aspartate receptor, ligand-binding domain"/>
    <property type="match status" value="1"/>
</dbReference>
<dbReference type="InterPro" id="IPR003660">
    <property type="entry name" value="HAMP_dom"/>
</dbReference>
<sequence length="664" mass="72386">MFKYLPDRNSIRYRIGKALEQVLEAIGLRSLDAQFMFSYILIFVLTAVIGVAVWMAGSDDATAINVAGKQRMLSQRLAKETLLLQQGVVQPDLPRATMNSFETAHRALLDGNFDMGIKAARDDEIRTQLEYVGQLWHSYRSGVEQLLQGQGTPEGLTQFQATSLQVLTEMNKVVGMMEQKAIAEQALLQNIALVVTVVVLLLIVMGRAFGLTVMFRQIKNLRDHLRVLSEGNFSVPIEIDNPNNEVGQNYTAYNEIIREIGELLHKVTQTSSRISTGISQVNADLSDTDRGVSSQQAQIEMVAAAVAEMAATVQEVAQSAANAASAAESANDSAKGGQQLVAAVSDQIGAVADQVRSSVDVIHDLAKGSEEVSQILDVITAVAEQTNLLALNAAIEAARAGEQGRGFAVVADEVRTLAQRTQQSTESIARIVDRLQRQSSTAVESIGTSQRLAEESVANAEEARSVILRIVDAVSVISDMNTQIATASEEQSQVAQDMDQHINGIADEAKRTSIYSKQSVGVTQGISGYVNDLLNEVNRFETNVHGIDLSAAKAAHLSWKTRLRSYLDGESSLTEKEAVSHFDCAFGKWYYSDGKQKYGQMQEFNSIERPHEKLHALVKEAIHHQSVGEHGQAEICYDQVAQISAEIVDKLTALEDRVQAASSR</sequence>
<feature type="domain" description="HAMP" evidence="10">
    <location>
        <begin position="212"/>
        <end position="265"/>
    </location>
</feature>
<dbReference type="PROSITE" id="PS50885">
    <property type="entry name" value="HAMP"/>
    <property type="match status" value="1"/>
</dbReference>
<dbReference type="Pfam" id="PF13675">
    <property type="entry name" value="PilJ"/>
    <property type="match status" value="1"/>
</dbReference>
<keyword evidence="3 8" id="KW-1133">Transmembrane helix</keyword>
<dbReference type="PANTHER" id="PTHR32089">
    <property type="entry name" value="METHYL-ACCEPTING CHEMOTAXIS PROTEIN MCPB"/>
    <property type="match status" value="1"/>
</dbReference>
<evidence type="ECO:0000313" key="12">
    <source>
        <dbReference type="Proteomes" id="UP001499915"/>
    </source>
</evidence>
<evidence type="ECO:0000256" key="6">
    <source>
        <dbReference type="ARBA" id="ARBA00029447"/>
    </source>
</evidence>
<proteinExistence type="inferred from homology"/>
<dbReference type="Pfam" id="PF13682">
    <property type="entry name" value="CZB"/>
    <property type="match status" value="1"/>
</dbReference>
<evidence type="ECO:0000256" key="4">
    <source>
        <dbReference type="ARBA" id="ARBA00023136"/>
    </source>
</evidence>
<comment type="caution">
    <text evidence="11">The sequence shown here is derived from an EMBL/GenBank/DDBJ whole genome shotgun (WGS) entry which is preliminary data.</text>
</comment>
<keyword evidence="2 8" id="KW-0812">Transmembrane</keyword>
<feature type="domain" description="Methyl-accepting transducer" evidence="9">
    <location>
        <begin position="270"/>
        <end position="506"/>
    </location>
</feature>
<evidence type="ECO:0000256" key="1">
    <source>
        <dbReference type="ARBA" id="ARBA00004141"/>
    </source>
</evidence>
<evidence type="ECO:0000256" key="5">
    <source>
        <dbReference type="ARBA" id="ARBA00023224"/>
    </source>
</evidence>
<evidence type="ECO:0000256" key="2">
    <source>
        <dbReference type="ARBA" id="ARBA00022692"/>
    </source>
</evidence>
<dbReference type="EMBL" id="BAAAET010000002">
    <property type="protein sequence ID" value="GAA0693732.1"/>
    <property type="molecule type" value="Genomic_DNA"/>
</dbReference>
<dbReference type="CDD" id="cd11386">
    <property type="entry name" value="MCP_signal"/>
    <property type="match status" value="1"/>
</dbReference>
<keyword evidence="4 8" id="KW-0472">Membrane</keyword>
<dbReference type="PANTHER" id="PTHR32089:SF112">
    <property type="entry name" value="LYSOZYME-LIKE PROTEIN-RELATED"/>
    <property type="match status" value="1"/>
</dbReference>
<protein>
    <submittedName>
        <fullName evidence="11">Nitrate chemoreceptor McpN</fullName>
    </submittedName>
</protein>
<evidence type="ECO:0000259" key="9">
    <source>
        <dbReference type="PROSITE" id="PS50111"/>
    </source>
</evidence>
<evidence type="ECO:0000259" key="10">
    <source>
        <dbReference type="PROSITE" id="PS50885"/>
    </source>
</evidence>